<protein>
    <submittedName>
        <fullName evidence="2">Uncharacterized protein</fullName>
    </submittedName>
</protein>
<keyword evidence="1" id="KW-0472">Membrane</keyword>
<keyword evidence="3" id="KW-1185">Reference proteome</keyword>
<comment type="caution">
    <text evidence="2">The sequence shown here is derived from an EMBL/GenBank/DDBJ whole genome shotgun (WGS) entry which is preliminary data.</text>
</comment>
<evidence type="ECO:0000313" key="2">
    <source>
        <dbReference type="EMBL" id="KAL2827954.1"/>
    </source>
</evidence>
<proteinExistence type="predicted"/>
<dbReference type="Proteomes" id="UP001610335">
    <property type="component" value="Unassembled WGS sequence"/>
</dbReference>
<keyword evidence="1" id="KW-1133">Transmembrane helix</keyword>
<evidence type="ECO:0000256" key="1">
    <source>
        <dbReference type="SAM" id="Phobius"/>
    </source>
</evidence>
<sequence length="78" mass="8342">MPHADTSSTTVQAFSALLEGCDDMEACSTVSLHYSLFTLYRTESFIMKFNALISALMLSSMAAAAAIPTDGTVTKIQD</sequence>
<feature type="transmembrane region" description="Helical" evidence="1">
    <location>
        <begin position="45"/>
        <end position="67"/>
    </location>
</feature>
<keyword evidence="1" id="KW-0812">Transmembrane</keyword>
<dbReference type="EMBL" id="JBFXLS010000022">
    <property type="protein sequence ID" value="KAL2827954.1"/>
    <property type="molecule type" value="Genomic_DNA"/>
</dbReference>
<gene>
    <name evidence="2" type="ORF">BDW59DRAFT_159912</name>
</gene>
<reference evidence="2 3" key="1">
    <citation type="submission" date="2024-07" db="EMBL/GenBank/DDBJ databases">
        <title>Section-level genome sequencing and comparative genomics of Aspergillus sections Usti and Cavernicolus.</title>
        <authorList>
            <consortium name="Lawrence Berkeley National Laboratory"/>
            <person name="Nybo J.L."/>
            <person name="Vesth T.C."/>
            <person name="Theobald S."/>
            <person name="Frisvad J.C."/>
            <person name="Larsen T.O."/>
            <person name="Kjaerboelling I."/>
            <person name="Rothschild-Mancinelli K."/>
            <person name="Lyhne E.K."/>
            <person name="Kogle M.E."/>
            <person name="Barry K."/>
            <person name="Clum A."/>
            <person name="Na H."/>
            <person name="Ledsgaard L."/>
            <person name="Lin J."/>
            <person name="Lipzen A."/>
            <person name="Kuo A."/>
            <person name="Riley R."/>
            <person name="Mondo S."/>
            <person name="LaButti K."/>
            <person name="Haridas S."/>
            <person name="Pangalinan J."/>
            <person name="Salamov A.A."/>
            <person name="Simmons B.A."/>
            <person name="Magnuson J.K."/>
            <person name="Chen J."/>
            <person name="Drula E."/>
            <person name="Henrissat B."/>
            <person name="Wiebenga A."/>
            <person name="Lubbers R.J."/>
            <person name="Gomes A.C."/>
            <person name="Makela M.R."/>
            <person name="Stajich J."/>
            <person name="Grigoriev I.V."/>
            <person name="Mortensen U.H."/>
            <person name="De vries R.P."/>
            <person name="Baker S.E."/>
            <person name="Andersen M.R."/>
        </authorList>
    </citation>
    <scope>NUCLEOTIDE SEQUENCE [LARGE SCALE GENOMIC DNA]</scope>
    <source>
        <strain evidence="2 3">CBS 600.67</strain>
    </source>
</reference>
<accession>A0ABR4IL46</accession>
<organism evidence="2 3">
    <name type="scientific">Aspergillus cavernicola</name>
    <dbReference type="NCBI Taxonomy" id="176166"/>
    <lineage>
        <taxon>Eukaryota</taxon>
        <taxon>Fungi</taxon>
        <taxon>Dikarya</taxon>
        <taxon>Ascomycota</taxon>
        <taxon>Pezizomycotina</taxon>
        <taxon>Eurotiomycetes</taxon>
        <taxon>Eurotiomycetidae</taxon>
        <taxon>Eurotiales</taxon>
        <taxon>Aspergillaceae</taxon>
        <taxon>Aspergillus</taxon>
        <taxon>Aspergillus subgen. Nidulantes</taxon>
    </lineage>
</organism>
<name>A0ABR4IL46_9EURO</name>
<evidence type="ECO:0000313" key="3">
    <source>
        <dbReference type="Proteomes" id="UP001610335"/>
    </source>
</evidence>